<organism evidence="2 3">
    <name type="scientific">Pantherophis guttatus</name>
    <name type="common">Corn snake</name>
    <name type="synonym">Elaphe guttata</name>
    <dbReference type="NCBI Taxonomy" id="94885"/>
    <lineage>
        <taxon>Eukaryota</taxon>
        <taxon>Metazoa</taxon>
        <taxon>Chordata</taxon>
        <taxon>Craniata</taxon>
        <taxon>Vertebrata</taxon>
        <taxon>Euteleostomi</taxon>
        <taxon>Lepidosauria</taxon>
        <taxon>Squamata</taxon>
        <taxon>Bifurcata</taxon>
        <taxon>Unidentata</taxon>
        <taxon>Episquamata</taxon>
        <taxon>Toxicofera</taxon>
        <taxon>Serpentes</taxon>
        <taxon>Colubroidea</taxon>
        <taxon>Colubridae</taxon>
        <taxon>Colubrinae</taxon>
        <taxon>Pantherophis</taxon>
    </lineage>
</organism>
<dbReference type="GO" id="GO:0042059">
    <property type="term" value="P:negative regulation of epidermal growth factor receptor signaling pathway"/>
    <property type="evidence" value="ECO:0007669"/>
    <property type="project" value="TreeGrafter"/>
</dbReference>
<feature type="region of interest" description="Disordered" evidence="1">
    <location>
        <begin position="206"/>
        <end position="329"/>
    </location>
</feature>
<dbReference type="RefSeq" id="XP_034260685.1">
    <property type="nucleotide sequence ID" value="XM_034404794.2"/>
</dbReference>
<accession>A0A6P9AW90</accession>
<evidence type="ECO:0000313" key="3">
    <source>
        <dbReference type="RefSeq" id="XP_034260685.1"/>
    </source>
</evidence>
<proteinExistence type="predicted"/>
<dbReference type="Proteomes" id="UP001652622">
    <property type="component" value="Unplaced"/>
</dbReference>
<gene>
    <name evidence="3" type="primary">ERRFI1</name>
</gene>
<dbReference type="InParanoid" id="A0A6P9AW90"/>
<dbReference type="OrthoDB" id="9931672at2759"/>
<dbReference type="AlphaFoldDB" id="A0A6P9AW90"/>
<feature type="compositionally biased region" description="Basic and acidic residues" evidence="1">
    <location>
        <begin position="297"/>
        <end position="306"/>
    </location>
</feature>
<evidence type="ECO:0000313" key="2">
    <source>
        <dbReference type="Proteomes" id="UP001652622"/>
    </source>
</evidence>
<reference evidence="3" key="1">
    <citation type="submission" date="2025-08" db="UniProtKB">
        <authorList>
            <consortium name="RefSeq"/>
        </authorList>
    </citation>
    <scope>IDENTIFICATION</scope>
    <source>
        <tissue evidence="3">Blood</tissue>
    </source>
</reference>
<dbReference type="InterPro" id="IPR052112">
    <property type="entry name" value="EGFR_SigReg_Kinase"/>
</dbReference>
<dbReference type="GeneID" id="117656612"/>
<dbReference type="PANTHER" id="PTHR14254">
    <property type="entry name" value="GENE 33 POLYPEPTIDE"/>
    <property type="match status" value="1"/>
</dbReference>
<dbReference type="CTD" id="54206"/>
<keyword evidence="2" id="KW-1185">Reference proteome</keyword>
<sequence length="440" mass="48071">MSTTGIAAQEVNLSLNPGFLRNGSLEACCRRHNSQLANPFFHVDSVAMACNLNPGPHPLTSVGHVSCPDPDGGTSFLLRASPSLLRPPAPSASEDRLVSSFGGLSLTMNRNSDETPSQIPGKSGPLLSLPLSSVERSARPLPPLPIAENFLHDEVDREVEFLTSSDTDFLLENCASPSFKLSAQGRRSFRGCGQINYAYFDAPAEVKPQQPSCPESTCPPPPPPQQQPHRRLRRSHSGPAGSFNKPSVRVSSHLCRSSPSSDDDKPEVPPRVPLPPRPLKPDYRRWSAEVTSSAYSDEDKPPKVPPREPLPWSHSRTPSPKTLPAYLHGVMPPTQSFAPDPKYVSSKALQRQNSEGSSHKVPCILPIIENGKKVSSTHYYLLPERPPYLDKYEMFFREAEEGSLRPEEGRRQAGPEAATLVKADLGGLVKRKHLACMVSP</sequence>
<feature type="compositionally biased region" description="Pro residues" evidence="1">
    <location>
        <begin position="269"/>
        <end position="278"/>
    </location>
</feature>
<dbReference type="KEGG" id="pgut:117656612"/>
<name>A0A6P9AW90_PANGU</name>
<dbReference type="PANTHER" id="PTHR14254:SF5">
    <property type="entry name" value="ERBB RECEPTOR FEEDBACK INHIBITOR 1"/>
    <property type="match status" value="1"/>
</dbReference>
<protein>
    <submittedName>
        <fullName evidence="3">ERBB receptor feedback inhibitor 1</fullName>
    </submittedName>
</protein>
<dbReference type="GO" id="GO:0045616">
    <property type="term" value="P:regulation of keratinocyte differentiation"/>
    <property type="evidence" value="ECO:0007669"/>
    <property type="project" value="TreeGrafter"/>
</dbReference>
<dbReference type="OMA" id="MACNLNP"/>
<evidence type="ECO:0000256" key="1">
    <source>
        <dbReference type="SAM" id="MobiDB-lite"/>
    </source>
</evidence>
<feature type="compositionally biased region" description="Pro residues" evidence="1">
    <location>
        <begin position="217"/>
        <end position="226"/>
    </location>
</feature>